<dbReference type="PANTHER" id="PTHR13593:SF146">
    <property type="entry name" value="PLC-LIKE PHOSPHODIESTERASE"/>
    <property type="match status" value="1"/>
</dbReference>
<protein>
    <recommendedName>
        <fullName evidence="4">PLC-like phosphodiesterase</fullName>
    </recommendedName>
</protein>
<dbReference type="GO" id="GO:0008081">
    <property type="term" value="F:phosphoric diester hydrolase activity"/>
    <property type="evidence" value="ECO:0007669"/>
    <property type="project" value="InterPro"/>
</dbReference>
<name>A0AAX6MGY4_9PEZI</name>
<dbReference type="Gene3D" id="3.20.20.190">
    <property type="entry name" value="Phosphatidylinositol (PI) phosphodiesterase"/>
    <property type="match status" value="1"/>
</dbReference>
<evidence type="ECO:0000313" key="2">
    <source>
        <dbReference type="EMBL" id="KAK6951441.1"/>
    </source>
</evidence>
<gene>
    <name evidence="2" type="ORF">Daesc_007976</name>
</gene>
<keyword evidence="1" id="KW-0732">Signal</keyword>
<dbReference type="GO" id="GO:0006629">
    <property type="term" value="P:lipid metabolic process"/>
    <property type="evidence" value="ECO:0007669"/>
    <property type="project" value="InterPro"/>
</dbReference>
<dbReference type="AlphaFoldDB" id="A0AAX6MGY4"/>
<organism evidence="2 3">
    <name type="scientific">Daldinia eschscholtzii</name>
    <dbReference type="NCBI Taxonomy" id="292717"/>
    <lineage>
        <taxon>Eukaryota</taxon>
        <taxon>Fungi</taxon>
        <taxon>Dikarya</taxon>
        <taxon>Ascomycota</taxon>
        <taxon>Pezizomycotina</taxon>
        <taxon>Sordariomycetes</taxon>
        <taxon>Xylariomycetidae</taxon>
        <taxon>Xylariales</taxon>
        <taxon>Hypoxylaceae</taxon>
        <taxon>Daldinia</taxon>
    </lineage>
</organism>
<dbReference type="PANTHER" id="PTHR13593">
    <property type="match status" value="1"/>
</dbReference>
<proteinExistence type="predicted"/>
<evidence type="ECO:0008006" key="4">
    <source>
        <dbReference type="Google" id="ProtNLM"/>
    </source>
</evidence>
<feature type="signal peptide" evidence="1">
    <location>
        <begin position="1"/>
        <end position="18"/>
    </location>
</feature>
<dbReference type="Proteomes" id="UP001369815">
    <property type="component" value="Unassembled WGS sequence"/>
</dbReference>
<comment type="caution">
    <text evidence="2">The sequence shown here is derived from an EMBL/GenBank/DDBJ whole genome shotgun (WGS) entry which is preliminary data.</text>
</comment>
<feature type="chain" id="PRO_5043332375" description="PLC-like phosphodiesterase" evidence="1">
    <location>
        <begin position="19"/>
        <end position="260"/>
    </location>
</feature>
<sequence length="260" mass="28455">MRNSILFSAFALAAGSLAADCNGHAELCDRQYSKVTFVGAHNSPFTGVGPADNQLTEPTEQLDQEDAGSLQDYLGPIKTWLDAHPNEVVTLLLTNPDAIDINKYGDVFKSTGLDSYVFTPDKQLGLDDWPTLGDMISSGKRVVVFMDYNMDTSKVPYILDEFAYYFETPFDPTEDILSGCGIDRPSGASADGRMFLANHNRNVELFPDVLIPDLIEAHNTNSVESITAQTDTCKSSYGRVPNVVLVSIILANTLEEELLT</sequence>
<evidence type="ECO:0000256" key="1">
    <source>
        <dbReference type="SAM" id="SignalP"/>
    </source>
</evidence>
<dbReference type="InterPro" id="IPR017946">
    <property type="entry name" value="PLC-like_Pdiesterase_TIM-brl"/>
</dbReference>
<dbReference type="InterPro" id="IPR051057">
    <property type="entry name" value="PI-PLC_domain"/>
</dbReference>
<dbReference type="Pfam" id="PF26146">
    <property type="entry name" value="PI-PLC_X"/>
    <property type="match status" value="1"/>
</dbReference>
<dbReference type="EMBL" id="JBANMG010000007">
    <property type="protein sequence ID" value="KAK6951441.1"/>
    <property type="molecule type" value="Genomic_DNA"/>
</dbReference>
<dbReference type="SUPFAM" id="SSF51695">
    <property type="entry name" value="PLC-like phosphodiesterases"/>
    <property type="match status" value="1"/>
</dbReference>
<evidence type="ECO:0000313" key="3">
    <source>
        <dbReference type="Proteomes" id="UP001369815"/>
    </source>
</evidence>
<accession>A0AAX6MGY4</accession>
<keyword evidence="3" id="KW-1185">Reference proteome</keyword>
<reference evidence="2 3" key="1">
    <citation type="journal article" date="2024" name="Front Chem Biol">
        <title>Unveiling the potential of Daldinia eschscholtzii MFLUCC 19-0629 through bioactivity and bioinformatics studies for enhanced sustainable agriculture production.</title>
        <authorList>
            <person name="Brooks S."/>
            <person name="Weaver J.A."/>
            <person name="Klomchit A."/>
            <person name="Alharthi S.A."/>
            <person name="Onlamun T."/>
            <person name="Nurani R."/>
            <person name="Vong T.K."/>
            <person name="Alberti F."/>
            <person name="Greco C."/>
        </authorList>
    </citation>
    <scope>NUCLEOTIDE SEQUENCE [LARGE SCALE GENOMIC DNA]</scope>
    <source>
        <strain evidence="2">MFLUCC 19-0629</strain>
    </source>
</reference>